<name>A0A291M0N0_9RHOB</name>
<proteinExistence type="predicted"/>
<evidence type="ECO:0000313" key="2">
    <source>
        <dbReference type="EMBL" id="ATI42509.1"/>
    </source>
</evidence>
<feature type="chain" id="PRO_5013171929" evidence="1">
    <location>
        <begin position="27"/>
        <end position="182"/>
    </location>
</feature>
<accession>A0A291M0N0</accession>
<protein>
    <submittedName>
        <fullName evidence="2">Uncharacterized protein</fullName>
    </submittedName>
</protein>
<evidence type="ECO:0000256" key="1">
    <source>
        <dbReference type="SAM" id="SignalP"/>
    </source>
</evidence>
<dbReference type="RefSeq" id="WP_097373630.1">
    <property type="nucleotide sequence ID" value="NZ_CP021404.1"/>
</dbReference>
<dbReference type="AlphaFoldDB" id="A0A291M0N0"/>
<keyword evidence="3" id="KW-1185">Reference proteome</keyword>
<evidence type="ECO:0000313" key="3">
    <source>
        <dbReference type="Proteomes" id="UP000219050"/>
    </source>
</evidence>
<sequence length="182" mass="19790">MGRRFFSGLLLAAVLCGVTGAGPARAEFTMTDRSGAWFFYTQRGLGQGFAACQVVSCLRGVCSSGTASRTQFSLYDARDGRGAMPEFISPQRARPGATATLDIGGARFVLSNLFKSPQYYMMSRDRAQATEIVARLRGLEQADSNAKFHVTDPQGRRHEFTVRGVSVSLDRMQSRCSPVSAE</sequence>
<keyword evidence="1" id="KW-0732">Signal</keyword>
<gene>
    <name evidence="2" type="ORF">CBW24_11165</name>
</gene>
<dbReference type="KEGG" id="cmag:CBW24_11165"/>
<feature type="signal peptide" evidence="1">
    <location>
        <begin position="1"/>
        <end position="26"/>
    </location>
</feature>
<dbReference type="EMBL" id="CP021404">
    <property type="protein sequence ID" value="ATI42509.1"/>
    <property type="molecule type" value="Genomic_DNA"/>
</dbReference>
<organism evidence="2 3">
    <name type="scientific">Pacificitalea manganoxidans</name>
    <dbReference type="NCBI Taxonomy" id="1411902"/>
    <lineage>
        <taxon>Bacteria</taxon>
        <taxon>Pseudomonadati</taxon>
        <taxon>Pseudomonadota</taxon>
        <taxon>Alphaproteobacteria</taxon>
        <taxon>Rhodobacterales</taxon>
        <taxon>Paracoccaceae</taxon>
        <taxon>Pacificitalea</taxon>
    </lineage>
</organism>
<dbReference type="OrthoDB" id="7848539at2"/>
<dbReference type="Proteomes" id="UP000219050">
    <property type="component" value="Chromosome"/>
</dbReference>
<reference evidence="2 3" key="1">
    <citation type="submission" date="2017-05" db="EMBL/GenBank/DDBJ databases">
        <title>Comparative genomic and metabolic analysis of manganese-oxidizing mechanisms in Celeribater manganoxidans DY25T: its adaption to the environment of polymetallic nodule.</title>
        <authorList>
            <person name="Wang X."/>
        </authorList>
    </citation>
    <scope>NUCLEOTIDE SEQUENCE [LARGE SCALE GENOMIC DNA]</scope>
    <source>
        <strain evidence="2 3">DY25</strain>
    </source>
</reference>